<comment type="caution">
    <text evidence="3">The sequence shown here is derived from an EMBL/GenBank/DDBJ whole genome shotgun (WGS) entry which is preliminary data.</text>
</comment>
<dbReference type="EMBL" id="BGPR01254862">
    <property type="protein sequence ID" value="GBM53611.1"/>
    <property type="molecule type" value="Genomic_DNA"/>
</dbReference>
<evidence type="ECO:0000313" key="1">
    <source>
        <dbReference type="EMBL" id="GBM53611.1"/>
    </source>
</evidence>
<evidence type="ECO:0000313" key="2">
    <source>
        <dbReference type="EMBL" id="GBM53634.1"/>
    </source>
</evidence>
<gene>
    <name evidence="1" type="ORF">AVEN_3002_1</name>
    <name evidence="3" type="ORF">AVEN_44160_1</name>
    <name evidence="4" type="ORF">AVEN_62432_1</name>
    <name evidence="2" type="ORF">AVEN_98822_1</name>
</gene>
<accession>A0A4Y2GNR3</accession>
<evidence type="ECO:0000313" key="3">
    <source>
        <dbReference type="EMBL" id="GBM53734.1"/>
    </source>
</evidence>
<evidence type="ECO:0000313" key="4">
    <source>
        <dbReference type="EMBL" id="GBM53744.1"/>
    </source>
</evidence>
<protein>
    <submittedName>
        <fullName evidence="3">Uncharacterized protein</fullName>
    </submittedName>
</protein>
<name>A0A4Y2GNR3_ARAVE</name>
<organism evidence="3 5">
    <name type="scientific">Araneus ventricosus</name>
    <name type="common">Orbweaver spider</name>
    <name type="synonym">Epeira ventricosa</name>
    <dbReference type="NCBI Taxonomy" id="182803"/>
    <lineage>
        <taxon>Eukaryota</taxon>
        <taxon>Metazoa</taxon>
        <taxon>Ecdysozoa</taxon>
        <taxon>Arthropoda</taxon>
        <taxon>Chelicerata</taxon>
        <taxon>Arachnida</taxon>
        <taxon>Araneae</taxon>
        <taxon>Araneomorphae</taxon>
        <taxon>Entelegynae</taxon>
        <taxon>Araneoidea</taxon>
        <taxon>Araneidae</taxon>
        <taxon>Araneus</taxon>
    </lineage>
</organism>
<dbReference type="EMBL" id="BGPR01254903">
    <property type="protein sequence ID" value="GBM53734.1"/>
    <property type="molecule type" value="Genomic_DNA"/>
</dbReference>
<dbReference type="EMBL" id="BGPR01254908">
    <property type="protein sequence ID" value="GBM53744.1"/>
    <property type="molecule type" value="Genomic_DNA"/>
</dbReference>
<proteinExistence type="predicted"/>
<reference evidence="3 5" key="1">
    <citation type="journal article" date="2019" name="Sci. Rep.">
        <title>Orb-weaving spider Araneus ventricosus genome elucidates the spidroin gene catalogue.</title>
        <authorList>
            <person name="Kono N."/>
            <person name="Nakamura H."/>
            <person name="Ohtoshi R."/>
            <person name="Moran D.A.P."/>
            <person name="Shinohara A."/>
            <person name="Yoshida Y."/>
            <person name="Fujiwara M."/>
            <person name="Mori M."/>
            <person name="Tomita M."/>
            <person name="Arakawa K."/>
        </authorList>
    </citation>
    <scope>NUCLEOTIDE SEQUENCE [LARGE SCALE GENOMIC DNA]</scope>
</reference>
<dbReference type="OrthoDB" id="6449842at2759"/>
<sequence length="138" mass="15696">MSYKNLLFERAFGSSRNDDEPILNADELLLASFAYDVAYDEVYKGQKDLDDEDNDTETHSGLSFDERIEAAVQNFEHVVELFKRSSKAKHTFLKNFDHWSSFRKSNVHRLIEISEEIQTNKYNSDVAKVVGGVLGAAG</sequence>
<feature type="non-terminal residue" evidence="3">
    <location>
        <position position="138"/>
    </location>
</feature>
<evidence type="ECO:0000313" key="5">
    <source>
        <dbReference type="Proteomes" id="UP000499080"/>
    </source>
</evidence>
<dbReference type="AlphaFoldDB" id="A0A4Y2GNR3"/>
<dbReference type="Proteomes" id="UP000499080">
    <property type="component" value="Unassembled WGS sequence"/>
</dbReference>
<dbReference type="EMBL" id="BGPR01254868">
    <property type="protein sequence ID" value="GBM53634.1"/>
    <property type="molecule type" value="Genomic_DNA"/>
</dbReference>
<keyword evidence="5" id="KW-1185">Reference proteome</keyword>